<name>T1KYU3_TETUR</name>
<dbReference type="RefSeq" id="XP_015791894.2">
    <property type="nucleotide sequence ID" value="XM_015936408.2"/>
</dbReference>
<feature type="transmembrane region" description="Helical" evidence="1">
    <location>
        <begin position="115"/>
        <end position="139"/>
    </location>
</feature>
<feature type="chain" id="PRO_5004581272" description="Gustatory receptor" evidence="2">
    <location>
        <begin position="28"/>
        <end position="451"/>
    </location>
</feature>
<dbReference type="GeneID" id="107368560"/>
<evidence type="ECO:0000256" key="2">
    <source>
        <dbReference type="SAM" id="SignalP"/>
    </source>
</evidence>
<reference evidence="4" key="1">
    <citation type="submission" date="2011-08" db="EMBL/GenBank/DDBJ databases">
        <authorList>
            <person name="Rombauts S."/>
        </authorList>
    </citation>
    <scope>NUCLEOTIDE SEQUENCE</scope>
    <source>
        <strain evidence="4">London</strain>
    </source>
</reference>
<keyword evidence="4" id="KW-1185">Reference proteome</keyword>
<evidence type="ECO:0008006" key="5">
    <source>
        <dbReference type="Google" id="ProtNLM"/>
    </source>
</evidence>
<keyword evidence="1" id="KW-1133">Transmembrane helix</keyword>
<evidence type="ECO:0000313" key="4">
    <source>
        <dbReference type="Proteomes" id="UP000015104"/>
    </source>
</evidence>
<protein>
    <recommendedName>
        <fullName evidence="5">Gustatory receptor</fullName>
    </recommendedName>
</protein>
<accession>T1KYU3</accession>
<evidence type="ECO:0000313" key="3">
    <source>
        <dbReference type="EnsemblMetazoa" id="tetur27g01920.1"/>
    </source>
</evidence>
<dbReference type="Proteomes" id="UP000015104">
    <property type="component" value="Unassembled WGS sequence"/>
</dbReference>
<dbReference type="AlphaFoldDB" id="T1KYU3"/>
<keyword evidence="2" id="KW-0732">Signal</keyword>
<dbReference type="KEGG" id="tut:107368560"/>
<feature type="transmembrane region" description="Helical" evidence="1">
    <location>
        <begin position="227"/>
        <end position="247"/>
    </location>
</feature>
<sequence length="451" mass="52551">MKNKLVTCWNKLFQLVITIQLLIKANSEKRHSGMACSSKAYHSKLNSLFRCHLAYFPYYPGNHYKFGSLLWLIRLLAWPDLIYGCIKFASLTAVSSFKVAVVLGDFTWYMGSARFWYLIVCFLWTLIAHGVRTVCYISTINHRYQYWIKPMSILETTNDSKREKQFTHELCYPLPPLLIKSTFIALKSALAISYFTGWSVNIPILLFFPISCLPLTILNSINTGFHGFLAAAWEVNFSILFGFYFYYCGYRFNRLETIFLRSLKSRQSKYFETRFYERIKKKRFPSISSTNSFTLSLVQYEENILLLCKEIKKSRIFWDKTNNIIFMGTFLAETLLIYLIFFAKGVTSVMLYIMIWLGFLTIFYGQSINIIPGIYCQRQYNQCVATLFNYVSSGVPIPVDVKVKVLNTLDYLVDDKVLTVFWCLYASSWNYIKVQAEIAMLLLLLIANARS</sequence>
<feature type="signal peptide" evidence="2">
    <location>
        <begin position="1"/>
        <end position="27"/>
    </location>
</feature>
<dbReference type="EMBL" id="CAEY01000717">
    <property type="status" value="NOT_ANNOTATED_CDS"/>
    <property type="molecule type" value="Genomic_DNA"/>
</dbReference>
<proteinExistence type="predicted"/>
<dbReference type="OrthoDB" id="10587182at2759"/>
<feature type="transmembrane region" description="Helical" evidence="1">
    <location>
        <begin position="81"/>
        <end position="103"/>
    </location>
</feature>
<reference evidence="3" key="2">
    <citation type="submission" date="2015-06" db="UniProtKB">
        <authorList>
            <consortium name="EnsemblMetazoa"/>
        </authorList>
    </citation>
    <scope>IDENTIFICATION</scope>
</reference>
<keyword evidence="1" id="KW-0812">Transmembrane</keyword>
<dbReference type="HOGENOM" id="CLU_607402_0_0_1"/>
<feature type="transmembrane region" description="Helical" evidence="1">
    <location>
        <begin position="324"/>
        <end position="343"/>
    </location>
</feature>
<evidence type="ECO:0000256" key="1">
    <source>
        <dbReference type="SAM" id="Phobius"/>
    </source>
</evidence>
<dbReference type="EnsemblMetazoa" id="tetur27g01920.1">
    <property type="protein sequence ID" value="tetur27g01920.1"/>
    <property type="gene ID" value="tetur27g01920"/>
</dbReference>
<keyword evidence="1" id="KW-0472">Membrane</keyword>
<organism evidence="3 4">
    <name type="scientific">Tetranychus urticae</name>
    <name type="common">Two-spotted spider mite</name>
    <dbReference type="NCBI Taxonomy" id="32264"/>
    <lineage>
        <taxon>Eukaryota</taxon>
        <taxon>Metazoa</taxon>
        <taxon>Ecdysozoa</taxon>
        <taxon>Arthropoda</taxon>
        <taxon>Chelicerata</taxon>
        <taxon>Arachnida</taxon>
        <taxon>Acari</taxon>
        <taxon>Acariformes</taxon>
        <taxon>Trombidiformes</taxon>
        <taxon>Prostigmata</taxon>
        <taxon>Eleutherengona</taxon>
        <taxon>Raphignathae</taxon>
        <taxon>Tetranychoidea</taxon>
        <taxon>Tetranychidae</taxon>
        <taxon>Tetranychus</taxon>
    </lineage>
</organism>
<feature type="transmembrane region" description="Helical" evidence="1">
    <location>
        <begin position="349"/>
        <end position="371"/>
    </location>
</feature>